<comment type="subunit">
    <text evidence="10">Homodecamer. Pentamer of dimers that assemble into a ring structure.</text>
</comment>
<dbReference type="SUPFAM" id="SSF52833">
    <property type="entry name" value="Thioredoxin-like"/>
    <property type="match status" value="1"/>
</dbReference>
<keyword evidence="6" id="KW-1015">Disulfide bond</keyword>
<dbReference type="PANTHER" id="PTHR10681:SF128">
    <property type="entry name" value="THIOREDOXIN-DEPENDENT PEROXIDE REDUCTASE, MITOCHONDRIAL"/>
    <property type="match status" value="1"/>
</dbReference>
<evidence type="ECO:0000256" key="2">
    <source>
        <dbReference type="ARBA" id="ARBA00022490"/>
    </source>
</evidence>
<comment type="caution">
    <text evidence="10">Lacks conserved residue(s) required for the propagation of feature annotation.</text>
</comment>
<dbReference type="Gene3D" id="3.40.30.10">
    <property type="entry name" value="Glutaredoxin"/>
    <property type="match status" value="1"/>
</dbReference>
<evidence type="ECO:0000256" key="4">
    <source>
        <dbReference type="ARBA" id="ARBA00022862"/>
    </source>
</evidence>
<reference evidence="14 15" key="1">
    <citation type="submission" date="2017-06" db="EMBL/GenBank/DDBJ databases">
        <title>the draft geome sequence of Illustriluteabacillus marina B3227.</title>
        <authorList>
            <person name="He R.-H."/>
            <person name="Du Z.-J."/>
        </authorList>
    </citation>
    <scope>NUCLEOTIDE SEQUENCE [LARGE SCALE GENOMIC DNA]</scope>
    <source>
        <strain evidence="14 15">B3227</strain>
    </source>
</reference>
<dbReference type="EC" id="1.11.1.24" evidence="10"/>
<dbReference type="GO" id="GO:0033554">
    <property type="term" value="P:cellular response to stress"/>
    <property type="evidence" value="ECO:0007669"/>
    <property type="project" value="TreeGrafter"/>
</dbReference>
<dbReference type="Gene3D" id="3.30.1020.10">
    <property type="entry name" value="Antioxidant, Horf6, Chain A, domain2"/>
    <property type="match status" value="1"/>
</dbReference>
<dbReference type="RefSeq" id="WP_101331042.1">
    <property type="nucleotide sequence ID" value="NZ_PJNH01000001.1"/>
</dbReference>
<comment type="miscellaneous">
    <text evidence="10">The active site is a conserved redox-active cysteine residue, the peroxidatic cysteine (C(P)), which makes the nucleophilic attack on the peroxide substrate. The peroxide oxidizes the C(P)-SH to cysteine sulfenic acid (C(P)-SOH), which then reacts with another cysteine residue, the resolving cysteine (C(R)), to form a disulfide bridge. The disulfide is subsequently reduced by an appropriate electron donor to complete the catalytic cycle. In this 1-Cys peroxiredoxin, no C(R) is present and C(P) instead forms a disulfide with a cysteine from another protein or with a small thiol molecule.</text>
</comment>
<dbReference type="AlphaFoldDB" id="A0A2I0QYB5"/>
<dbReference type="PANTHER" id="PTHR10681">
    <property type="entry name" value="THIOREDOXIN PEROXIDASE"/>
    <property type="match status" value="1"/>
</dbReference>
<dbReference type="NCBIfam" id="NF009668">
    <property type="entry name" value="PRK13189.1"/>
    <property type="match status" value="1"/>
</dbReference>
<accession>A0A2I0QYB5</accession>
<evidence type="ECO:0000256" key="8">
    <source>
        <dbReference type="ARBA" id="ARBA00025719"/>
    </source>
</evidence>
<keyword evidence="4 10" id="KW-0049">Antioxidant</keyword>
<dbReference type="InterPro" id="IPR022915">
    <property type="entry name" value="Peroxiredoxin_TDXH"/>
</dbReference>
<evidence type="ECO:0000256" key="9">
    <source>
        <dbReference type="ARBA" id="ARBA00037420"/>
    </source>
</evidence>
<proteinExistence type="inferred from homology"/>
<organism evidence="14 15">
    <name type="scientific">Halalkalibacillus sediminis</name>
    <dbReference type="NCBI Taxonomy" id="2018042"/>
    <lineage>
        <taxon>Bacteria</taxon>
        <taxon>Bacillati</taxon>
        <taxon>Bacillota</taxon>
        <taxon>Bacilli</taxon>
        <taxon>Bacillales</taxon>
        <taxon>Bacillaceae</taxon>
        <taxon>Halalkalibacillus</taxon>
    </lineage>
</organism>
<dbReference type="InterPro" id="IPR013766">
    <property type="entry name" value="Thioredoxin_domain"/>
</dbReference>
<comment type="function">
    <text evidence="9 10">Thiol-specific peroxidase that catalyzes the reduction of hydrogen peroxide and organic hydroperoxides to water and alcohols, respectively. Plays a role in cell protection against oxidative stress by detoxifying peroxides.</text>
</comment>
<dbReference type="PIRSF" id="PIRSF000239">
    <property type="entry name" value="AHPC"/>
    <property type="match status" value="1"/>
</dbReference>
<feature type="active site" description="Cysteine sulfenic acid (-SOH) intermediate" evidence="10">
    <location>
        <position position="53"/>
    </location>
</feature>
<keyword evidence="5 10" id="KW-0560">Oxidoreductase</keyword>
<dbReference type="EMBL" id="PJNH01000001">
    <property type="protein sequence ID" value="PKR79298.1"/>
    <property type="molecule type" value="Genomic_DNA"/>
</dbReference>
<dbReference type="InterPro" id="IPR000866">
    <property type="entry name" value="AhpC/TSA"/>
</dbReference>
<keyword evidence="7 10" id="KW-0676">Redox-active center</keyword>
<dbReference type="InterPro" id="IPR045020">
    <property type="entry name" value="PRX_1cys"/>
</dbReference>
<dbReference type="GO" id="GO:0042744">
    <property type="term" value="P:hydrogen peroxide catabolic process"/>
    <property type="evidence" value="ECO:0007669"/>
    <property type="project" value="TreeGrafter"/>
</dbReference>
<dbReference type="HAMAP" id="MF_00401">
    <property type="entry name" value="Peroxiredoxin"/>
    <property type="match status" value="1"/>
</dbReference>
<feature type="region of interest" description="Disordered" evidence="12">
    <location>
        <begin position="1"/>
        <end position="22"/>
    </location>
</feature>
<dbReference type="FunFam" id="3.40.30.10:FF:000011">
    <property type="entry name" value="Peroxiredoxin PRX1"/>
    <property type="match status" value="1"/>
</dbReference>
<protein>
    <recommendedName>
        <fullName evidence="10">Peroxiredoxin</fullName>
        <ecNumber evidence="10">1.11.1.24</ecNumber>
    </recommendedName>
    <alternativeName>
        <fullName evidence="10">Thioredoxin-dependent peroxiredoxin</fullName>
    </alternativeName>
</protein>
<evidence type="ECO:0000256" key="11">
    <source>
        <dbReference type="PIRSR" id="PIRSR000239-1"/>
    </source>
</evidence>
<evidence type="ECO:0000256" key="12">
    <source>
        <dbReference type="SAM" id="MobiDB-lite"/>
    </source>
</evidence>
<sequence length="219" mass="24950">MSEENQQHVSMPRIGDPAPKFEVNTTHGPIRLEDYKGKWLVLFSHPADFTPVCTTEFVEFQRIYPELKELNTELLGLSIDSVQSHIAWVRNIEEKLNVQVEFPVIADLNKDVASKYGMIHPEENTTETNRAVFVIDDKGIIKSIIYYPLTTGRNMDEIVRLVKALQTTVKHQVSTPANWQPGDKVIVPPPASKQQAEERANDPNLEVVDWYLAKKSLDE</sequence>
<dbReference type="GO" id="GO:0005829">
    <property type="term" value="C:cytosol"/>
    <property type="evidence" value="ECO:0007669"/>
    <property type="project" value="TreeGrafter"/>
</dbReference>
<dbReference type="Pfam" id="PF00578">
    <property type="entry name" value="AhpC-TSA"/>
    <property type="match status" value="1"/>
</dbReference>
<comment type="similarity">
    <text evidence="1">Belongs to the peroxiredoxin family. AhpC/Prx1 subfamily.</text>
</comment>
<dbReference type="OrthoDB" id="9812811at2"/>
<keyword evidence="2 10" id="KW-0963">Cytoplasm</keyword>
<evidence type="ECO:0000256" key="3">
    <source>
        <dbReference type="ARBA" id="ARBA00022559"/>
    </source>
</evidence>
<dbReference type="GO" id="GO:0006979">
    <property type="term" value="P:response to oxidative stress"/>
    <property type="evidence" value="ECO:0007669"/>
    <property type="project" value="TreeGrafter"/>
</dbReference>
<feature type="domain" description="Thioredoxin" evidence="13">
    <location>
        <begin position="12"/>
        <end position="167"/>
    </location>
</feature>
<evidence type="ECO:0000256" key="10">
    <source>
        <dbReference type="HAMAP-Rule" id="MF_00401"/>
    </source>
</evidence>
<comment type="catalytic activity">
    <reaction evidence="10">
        <text>a hydroperoxide + [thioredoxin]-dithiol = an alcohol + [thioredoxin]-disulfide + H2O</text>
        <dbReference type="Rhea" id="RHEA:62620"/>
        <dbReference type="Rhea" id="RHEA-COMP:10698"/>
        <dbReference type="Rhea" id="RHEA-COMP:10700"/>
        <dbReference type="ChEBI" id="CHEBI:15377"/>
        <dbReference type="ChEBI" id="CHEBI:29950"/>
        <dbReference type="ChEBI" id="CHEBI:30879"/>
        <dbReference type="ChEBI" id="CHEBI:35924"/>
        <dbReference type="ChEBI" id="CHEBI:50058"/>
        <dbReference type="EC" id="1.11.1.24"/>
    </reaction>
</comment>
<feature type="binding site" evidence="10">
    <location>
        <position position="130"/>
    </location>
    <ligand>
        <name>substrate</name>
    </ligand>
</feature>
<comment type="subcellular location">
    <subcellularLocation>
        <location evidence="10">Cytoplasm</location>
    </subcellularLocation>
</comment>
<dbReference type="InterPro" id="IPR019479">
    <property type="entry name" value="Peroxiredoxin_C"/>
</dbReference>
<dbReference type="PROSITE" id="PS51352">
    <property type="entry name" value="THIOREDOXIN_2"/>
    <property type="match status" value="1"/>
</dbReference>
<evidence type="ECO:0000256" key="7">
    <source>
        <dbReference type="ARBA" id="ARBA00023284"/>
    </source>
</evidence>
<dbReference type="InterPro" id="IPR024706">
    <property type="entry name" value="Peroxiredoxin_AhpC-typ"/>
</dbReference>
<dbReference type="InterPro" id="IPR036249">
    <property type="entry name" value="Thioredoxin-like_sf"/>
</dbReference>
<dbReference type="CDD" id="cd03016">
    <property type="entry name" value="PRX_1cys"/>
    <property type="match status" value="1"/>
</dbReference>
<evidence type="ECO:0000313" key="15">
    <source>
        <dbReference type="Proteomes" id="UP000243524"/>
    </source>
</evidence>
<evidence type="ECO:0000259" key="13">
    <source>
        <dbReference type="PROSITE" id="PS51352"/>
    </source>
</evidence>
<evidence type="ECO:0000256" key="5">
    <source>
        <dbReference type="ARBA" id="ARBA00023002"/>
    </source>
</evidence>
<gene>
    <name evidence="14" type="ORF">CEY16_06040</name>
</gene>
<dbReference type="InterPro" id="IPR050217">
    <property type="entry name" value="Peroxiredoxin"/>
</dbReference>
<dbReference type="NCBIfam" id="NF009669">
    <property type="entry name" value="PRK13190.1"/>
    <property type="match status" value="1"/>
</dbReference>
<keyword evidence="3 10" id="KW-0575">Peroxidase</keyword>
<name>A0A2I0QYB5_9BACI</name>
<evidence type="ECO:0000256" key="6">
    <source>
        <dbReference type="ARBA" id="ARBA00023157"/>
    </source>
</evidence>
<comment type="similarity">
    <text evidence="8 10">Belongs to the peroxiredoxin family. Prx6 subfamily.</text>
</comment>
<evidence type="ECO:0000256" key="1">
    <source>
        <dbReference type="ARBA" id="ARBA00009796"/>
    </source>
</evidence>
<dbReference type="GO" id="GO:0008379">
    <property type="term" value="F:thioredoxin peroxidase activity"/>
    <property type="evidence" value="ECO:0007669"/>
    <property type="project" value="TreeGrafter"/>
</dbReference>
<dbReference type="Pfam" id="PF10417">
    <property type="entry name" value="1-cysPrx_C"/>
    <property type="match status" value="1"/>
</dbReference>
<keyword evidence="15" id="KW-1185">Reference proteome</keyword>
<dbReference type="GO" id="GO:0045454">
    <property type="term" value="P:cell redox homeostasis"/>
    <property type="evidence" value="ECO:0007669"/>
    <property type="project" value="TreeGrafter"/>
</dbReference>
<comment type="caution">
    <text evidence="14">The sequence shown here is derived from an EMBL/GenBank/DDBJ whole genome shotgun (WGS) entry which is preliminary data.</text>
</comment>
<evidence type="ECO:0000313" key="14">
    <source>
        <dbReference type="EMBL" id="PKR79298.1"/>
    </source>
</evidence>
<feature type="active site" description="Cysteine sulfenic acid (-SOH) intermediate; for peroxidase activity" evidence="11">
    <location>
        <position position="53"/>
    </location>
</feature>
<dbReference type="Proteomes" id="UP000243524">
    <property type="component" value="Unassembled WGS sequence"/>
</dbReference>